<dbReference type="RefSeq" id="WP_193179648.1">
    <property type="nucleotide sequence ID" value="NZ_JACVXA010000007.1"/>
</dbReference>
<name>A0A8J7CW32_9RHOB</name>
<dbReference type="NCBIfam" id="TIGR02444">
    <property type="entry name" value="TIGR02444 family protein"/>
    <property type="match status" value="1"/>
</dbReference>
<comment type="caution">
    <text evidence="1">The sequence shown here is derived from an EMBL/GenBank/DDBJ whole genome shotgun (WGS) entry which is preliminary data.</text>
</comment>
<reference evidence="1" key="1">
    <citation type="submission" date="2020-09" db="EMBL/GenBank/DDBJ databases">
        <title>A novel bacterium of genus Mangrovicoccus, isolated from South China Sea.</title>
        <authorList>
            <person name="Huang H."/>
            <person name="Mo K."/>
            <person name="Hu Y."/>
        </authorList>
    </citation>
    <scope>NUCLEOTIDE SEQUENCE</scope>
    <source>
        <strain evidence="1">HB182678</strain>
    </source>
</reference>
<dbReference type="InterPro" id="IPR012659">
    <property type="entry name" value="CHP02444"/>
</dbReference>
<evidence type="ECO:0000313" key="1">
    <source>
        <dbReference type="EMBL" id="MBE3637257.1"/>
    </source>
</evidence>
<dbReference type="EMBL" id="JACVXA010000007">
    <property type="protein sequence ID" value="MBE3637257.1"/>
    <property type="molecule type" value="Genomic_DNA"/>
</dbReference>
<dbReference type="Pfam" id="PF09523">
    <property type="entry name" value="DUF2390"/>
    <property type="match status" value="1"/>
</dbReference>
<accession>A0A8J7CW32</accession>
<sequence length="156" mass="17312">MERENFCATIFDEMVEIYKTGDISALCLSLQQEFDADVPLFLICLMADRAGLGLDPAGFAAWLQASAAWRDEVIKPLRALRVRLKPKIADPQINDFRERIKSCELEAERLHVEHLAAEFLHGSGDGALARRYLLSLGLSAPQAGQRIDAIACRIAT</sequence>
<proteinExistence type="predicted"/>
<dbReference type="AlphaFoldDB" id="A0A8J7CW32"/>
<keyword evidence="2" id="KW-1185">Reference proteome</keyword>
<gene>
    <name evidence="1" type="ORF">ICN82_03460</name>
</gene>
<dbReference type="Proteomes" id="UP000609121">
    <property type="component" value="Unassembled WGS sequence"/>
</dbReference>
<organism evidence="1 2">
    <name type="scientific">Mangrovicoccus algicola</name>
    <dbReference type="NCBI Taxonomy" id="2771008"/>
    <lineage>
        <taxon>Bacteria</taxon>
        <taxon>Pseudomonadati</taxon>
        <taxon>Pseudomonadota</taxon>
        <taxon>Alphaproteobacteria</taxon>
        <taxon>Rhodobacterales</taxon>
        <taxon>Paracoccaceae</taxon>
        <taxon>Mangrovicoccus</taxon>
    </lineage>
</organism>
<evidence type="ECO:0000313" key="2">
    <source>
        <dbReference type="Proteomes" id="UP000609121"/>
    </source>
</evidence>
<protein>
    <submittedName>
        <fullName evidence="1">TIGR02444 family protein</fullName>
    </submittedName>
</protein>